<reference evidence="2 3" key="1">
    <citation type="journal article" date="2014" name="Am. J. Bot.">
        <title>Genome assembly and annotation for red clover (Trifolium pratense; Fabaceae).</title>
        <authorList>
            <person name="Istvanek J."/>
            <person name="Jaros M."/>
            <person name="Krenek A."/>
            <person name="Repkova J."/>
        </authorList>
    </citation>
    <scope>NUCLEOTIDE SEQUENCE [LARGE SCALE GENOMIC DNA]</scope>
    <source>
        <strain evidence="3">cv. Tatra</strain>
        <tissue evidence="2">Young leaves</tissue>
    </source>
</reference>
<accession>A0A2K3K1N4</accession>
<dbReference type="AlphaFoldDB" id="A0A2K3K1N4"/>
<evidence type="ECO:0000313" key="2">
    <source>
        <dbReference type="EMBL" id="PNX60184.1"/>
    </source>
</evidence>
<feature type="region of interest" description="Disordered" evidence="1">
    <location>
        <begin position="21"/>
        <end position="102"/>
    </location>
</feature>
<evidence type="ECO:0000313" key="3">
    <source>
        <dbReference type="Proteomes" id="UP000236291"/>
    </source>
</evidence>
<sequence length="102" mass="10683">MNQSTSDASSIQFNLPPLSLSLFDAEPSTHDQPNGVVHGSIPKHSSEPSTPTSSGYVAERGSSSTATSISHEIEELNIHDPPPSVSNDSDASLLPSQGNIEE</sequence>
<name>A0A2K3K1N4_TRIPR</name>
<organism evidence="2 3">
    <name type="scientific">Trifolium pratense</name>
    <name type="common">Red clover</name>
    <dbReference type="NCBI Taxonomy" id="57577"/>
    <lineage>
        <taxon>Eukaryota</taxon>
        <taxon>Viridiplantae</taxon>
        <taxon>Streptophyta</taxon>
        <taxon>Embryophyta</taxon>
        <taxon>Tracheophyta</taxon>
        <taxon>Spermatophyta</taxon>
        <taxon>Magnoliopsida</taxon>
        <taxon>eudicotyledons</taxon>
        <taxon>Gunneridae</taxon>
        <taxon>Pentapetalae</taxon>
        <taxon>rosids</taxon>
        <taxon>fabids</taxon>
        <taxon>Fabales</taxon>
        <taxon>Fabaceae</taxon>
        <taxon>Papilionoideae</taxon>
        <taxon>50 kb inversion clade</taxon>
        <taxon>NPAAA clade</taxon>
        <taxon>Hologalegina</taxon>
        <taxon>IRL clade</taxon>
        <taxon>Trifolieae</taxon>
        <taxon>Trifolium</taxon>
    </lineage>
</organism>
<proteinExistence type="predicted"/>
<gene>
    <name evidence="2" type="ORF">L195_g051797</name>
</gene>
<comment type="caution">
    <text evidence="2">The sequence shown here is derived from an EMBL/GenBank/DDBJ whole genome shotgun (WGS) entry which is preliminary data.</text>
</comment>
<feature type="non-terminal residue" evidence="2">
    <location>
        <position position="102"/>
    </location>
</feature>
<reference evidence="2 3" key="2">
    <citation type="journal article" date="2017" name="Front. Plant Sci.">
        <title>Gene Classification and Mining of Molecular Markers Useful in Red Clover (Trifolium pratense) Breeding.</title>
        <authorList>
            <person name="Istvanek J."/>
            <person name="Dluhosova J."/>
            <person name="Dluhos P."/>
            <person name="Patkova L."/>
            <person name="Nedelnik J."/>
            <person name="Repkova J."/>
        </authorList>
    </citation>
    <scope>NUCLEOTIDE SEQUENCE [LARGE SCALE GENOMIC DNA]</scope>
    <source>
        <strain evidence="3">cv. Tatra</strain>
        <tissue evidence="2">Young leaves</tissue>
    </source>
</reference>
<feature type="compositionally biased region" description="Polar residues" evidence="1">
    <location>
        <begin position="47"/>
        <end position="70"/>
    </location>
</feature>
<protein>
    <submittedName>
        <fullName evidence="2">Vacuolar fusion MON1-like protein</fullName>
    </submittedName>
</protein>
<dbReference type="Proteomes" id="UP000236291">
    <property type="component" value="Unassembled WGS sequence"/>
</dbReference>
<evidence type="ECO:0000256" key="1">
    <source>
        <dbReference type="SAM" id="MobiDB-lite"/>
    </source>
</evidence>
<feature type="compositionally biased region" description="Polar residues" evidence="1">
    <location>
        <begin position="85"/>
        <end position="102"/>
    </location>
</feature>
<dbReference type="EMBL" id="ASHM01082194">
    <property type="protein sequence ID" value="PNX60184.1"/>
    <property type="molecule type" value="Genomic_DNA"/>
</dbReference>
<dbReference type="ExpressionAtlas" id="A0A2K3K1N4">
    <property type="expression patterns" value="baseline"/>
</dbReference>